<dbReference type="PANTHER" id="PTHR43619">
    <property type="entry name" value="S-ADENOSYL-L-METHIONINE-DEPENDENT METHYLTRANSFERASE YKTD-RELATED"/>
    <property type="match status" value="1"/>
</dbReference>
<dbReference type="GO" id="GO:0032259">
    <property type="term" value="P:methylation"/>
    <property type="evidence" value="ECO:0007669"/>
    <property type="project" value="UniProtKB-KW"/>
</dbReference>
<evidence type="ECO:0000256" key="1">
    <source>
        <dbReference type="ARBA" id="ARBA00022603"/>
    </source>
</evidence>
<dbReference type="Proteomes" id="UP000036334">
    <property type="component" value="Unassembled WGS sequence"/>
</dbReference>
<dbReference type="InterPro" id="IPR016874">
    <property type="entry name" value="TcmP-like"/>
</dbReference>
<organism evidence="3 4">
    <name type="scientific">Mycobacterium haemophilum</name>
    <dbReference type="NCBI Taxonomy" id="29311"/>
    <lineage>
        <taxon>Bacteria</taxon>
        <taxon>Bacillati</taxon>
        <taxon>Actinomycetota</taxon>
        <taxon>Actinomycetes</taxon>
        <taxon>Mycobacteriales</taxon>
        <taxon>Mycobacteriaceae</taxon>
        <taxon>Mycobacterium</taxon>
    </lineage>
</organism>
<accession>A0A0I9URN5</accession>
<keyword evidence="2 3" id="KW-0808">Transferase</keyword>
<dbReference type="EMBL" id="LDPR01000003">
    <property type="protein sequence ID" value="KLO37993.1"/>
    <property type="molecule type" value="Genomic_DNA"/>
</dbReference>
<dbReference type="AlphaFoldDB" id="A0A0I9URN5"/>
<dbReference type="InterPro" id="IPR029063">
    <property type="entry name" value="SAM-dependent_MTases_sf"/>
</dbReference>
<sequence>MTEADKVDFTDVRWGSVEWTNLCTLYLRAYESRSPAPILGDTAAGEAVDRIEYDWARMRRAMRPGVNQYMVTMRAKQLDDWSTNFLRRHPNAVVLHLGCGMDTRAFRLHPPETVQWFDVDQPNVIALRRKLYDDRDGYRMIGSSVTDAAWLDEIPIGRPMLMVAEGLVMYLTEPQVRALLQRLTDRFGSGELIFDTVSPMGPRLSKVLTKGITKWGIRDARDIEQWNPRLRCLERSPAGALHERIPSTPVRLLWRLVNATPARNYNVLNRFAC</sequence>
<dbReference type="Gene3D" id="3.40.50.150">
    <property type="entry name" value="Vaccinia Virus protein VP39"/>
    <property type="match status" value="1"/>
</dbReference>
<proteinExistence type="predicted"/>
<keyword evidence="4" id="KW-1185">Reference proteome</keyword>
<dbReference type="PANTHER" id="PTHR43619:SF2">
    <property type="entry name" value="S-ADENOSYL-L-METHIONINE-DEPENDENT METHYLTRANSFERASES SUPERFAMILY PROTEIN"/>
    <property type="match status" value="1"/>
</dbReference>
<dbReference type="PIRSF" id="PIRSF028177">
    <property type="entry name" value="Polyketide_synth_Omtfrase_TcmP"/>
    <property type="match status" value="1"/>
</dbReference>
<evidence type="ECO:0000256" key="2">
    <source>
        <dbReference type="ARBA" id="ARBA00022679"/>
    </source>
</evidence>
<dbReference type="Pfam" id="PF04072">
    <property type="entry name" value="LCM"/>
    <property type="match status" value="1"/>
</dbReference>
<dbReference type="GO" id="GO:0008168">
    <property type="term" value="F:methyltransferase activity"/>
    <property type="evidence" value="ECO:0007669"/>
    <property type="project" value="UniProtKB-KW"/>
</dbReference>
<comment type="caution">
    <text evidence="3">The sequence shown here is derived from an EMBL/GenBank/DDBJ whole genome shotgun (WGS) entry which is preliminary data.</text>
</comment>
<evidence type="ECO:0000313" key="4">
    <source>
        <dbReference type="Proteomes" id="UP000036334"/>
    </source>
</evidence>
<name>A0A0I9URN5_9MYCO</name>
<dbReference type="PATRIC" id="fig|29311.18.peg.1782"/>
<reference evidence="3 4" key="1">
    <citation type="submission" date="2015-05" db="EMBL/GenBank/DDBJ databases">
        <title>Genome sequence of Mycobacterium haemophilum.</title>
        <authorList>
            <person name="Greninger A.L."/>
            <person name="Cunningham G."/>
            <person name="Miller S."/>
        </authorList>
    </citation>
    <scope>NUCLEOTIDE SEQUENCE [LARGE SCALE GENOMIC DNA]</scope>
    <source>
        <strain evidence="4">UC1</strain>
    </source>
</reference>
<dbReference type="SUPFAM" id="SSF53335">
    <property type="entry name" value="S-adenosyl-L-methionine-dependent methyltransferases"/>
    <property type="match status" value="1"/>
</dbReference>
<dbReference type="InterPro" id="IPR007213">
    <property type="entry name" value="Ppm1/Ppm2/Tcmp"/>
</dbReference>
<keyword evidence="1 3" id="KW-0489">Methyltransferase</keyword>
<dbReference type="OrthoDB" id="9800233at2"/>
<evidence type="ECO:0000313" key="3">
    <source>
        <dbReference type="EMBL" id="KLO37993.1"/>
    </source>
</evidence>
<dbReference type="RefSeq" id="WP_047313578.1">
    <property type="nucleotide sequence ID" value="NZ_LDPQ01000002.1"/>
</dbReference>
<dbReference type="STRING" id="1202450.B586_19115"/>
<gene>
    <name evidence="3" type="ORF">ABH38_05145</name>
</gene>
<protein>
    <submittedName>
        <fullName evidence="3">Methyltransferase</fullName>
    </submittedName>
</protein>